<dbReference type="Proteomes" id="UP000481861">
    <property type="component" value="Unassembled WGS sequence"/>
</dbReference>
<evidence type="ECO:0000256" key="1">
    <source>
        <dbReference type="SAM" id="MobiDB-lite"/>
    </source>
</evidence>
<name>A0A7C8IAE5_9PLEO</name>
<proteinExistence type="predicted"/>
<dbReference type="EMBL" id="JAADJZ010000009">
    <property type="protein sequence ID" value="KAF2872232.1"/>
    <property type="molecule type" value="Genomic_DNA"/>
</dbReference>
<evidence type="ECO:0000313" key="2">
    <source>
        <dbReference type="EMBL" id="KAF2872232.1"/>
    </source>
</evidence>
<keyword evidence="3" id="KW-1185">Reference proteome</keyword>
<reference evidence="2 3" key="1">
    <citation type="submission" date="2020-01" db="EMBL/GenBank/DDBJ databases">
        <authorList>
            <consortium name="DOE Joint Genome Institute"/>
            <person name="Haridas S."/>
            <person name="Albert R."/>
            <person name="Binder M."/>
            <person name="Bloem J."/>
            <person name="Labutti K."/>
            <person name="Salamov A."/>
            <person name="Andreopoulos B."/>
            <person name="Baker S.E."/>
            <person name="Barry K."/>
            <person name="Bills G."/>
            <person name="Bluhm B.H."/>
            <person name="Cannon C."/>
            <person name="Castanera R."/>
            <person name="Culley D.E."/>
            <person name="Daum C."/>
            <person name="Ezra D."/>
            <person name="Gonzalez J.B."/>
            <person name="Henrissat B."/>
            <person name="Kuo A."/>
            <person name="Liang C."/>
            <person name="Lipzen A."/>
            <person name="Lutzoni F."/>
            <person name="Magnuson J."/>
            <person name="Mondo S."/>
            <person name="Nolan M."/>
            <person name="Ohm R."/>
            <person name="Pangilinan J."/>
            <person name="Park H.-J.H."/>
            <person name="Ramirez L."/>
            <person name="Alfaro M."/>
            <person name="Sun H."/>
            <person name="Tritt A."/>
            <person name="Yoshinaga Y."/>
            <person name="Zwiers L.-H.L."/>
            <person name="Turgeon B.G."/>
            <person name="Goodwin S.B."/>
            <person name="Spatafora J.W."/>
            <person name="Crous P.W."/>
            <person name="Grigoriev I.V."/>
        </authorList>
    </citation>
    <scope>NUCLEOTIDE SEQUENCE [LARGE SCALE GENOMIC DNA]</scope>
    <source>
        <strain evidence="2 3">CBS 611.86</strain>
    </source>
</reference>
<gene>
    <name evidence="2" type="ORF">BDV95DRAFT_617990</name>
</gene>
<evidence type="ECO:0000313" key="3">
    <source>
        <dbReference type="Proteomes" id="UP000481861"/>
    </source>
</evidence>
<protein>
    <submittedName>
        <fullName evidence="2">Uncharacterized protein</fullName>
    </submittedName>
</protein>
<feature type="region of interest" description="Disordered" evidence="1">
    <location>
        <begin position="1"/>
        <end position="44"/>
    </location>
</feature>
<organism evidence="2 3">
    <name type="scientific">Massariosphaeria phaeospora</name>
    <dbReference type="NCBI Taxonomy" id="100035"/>
    <lineage>
        <taxon>Eukaryota</taxon>
        <taxon>Fungi</taxon>
        <taxon>Dikarya</taxon>
        <taxon>Ascomycota</taxon>
        <taxon>Pezizomycotina</taxon>
        <taxon>Dothideomycetes</taxon>
        <taxon>Pleosporomycetidae</taxon>
        <taxon>Pleosporales</taxon>
        <taxon>Pleosporales incertae sedis</taxon>
        <taxon>Massariosphaeria</taxon>
    </lineage>
</organism>
<comment type="caution">
    <text evidence="2">The sequence shown here is derived from an EMBL/GenBank/DDBJ whole genome shotgun (WGS) entry which is preliminary data.</text>
</comment>
<sequence>MSTKTATFPAEKATQLHHEEALSASDVDVDDLKKQNHSPPTPTPLLHSLLSHPSAQSALRALSATLADLADGRTSVAEAARTATLWGMEVRRVAKTATAKEGDGKEKQKEEMMKLGKAERKALKKEIKGVLREAKGVWREGKREGKAKGMKGGE</sequence>
<dbReference type="AlphaFoldDB" id="A0A7C8IAE5"/>
<accession>A0A7C8IAE5</accession>